<evidence type="ECO:0000256" key="18">
    <source>
        <dbReference type="ARBA" id="ARBA00048977"/>
    </source>
</evidence>
<evidence type="ECO:0000256" key="5">
    <source>
        <dbReference type="ARBA" id="ARBA00022679"/>
    </source>
</evidence>
<evidence type="ECO:0000259" key="20">
    <source>
        <dbReference type="PROSITE" id="PS50011"/>
    </source>
</evidence>
<feature type="compositionally biased region" description="Low complexity" evidence="19">
    <location>
        <begin position="435"/>
        <end position="450"/>
    </location>
</feature>
<gene>
    <name evidence="21" type="ORF">BDA99DRAFT_432031</name>
</gene>
<dbReference type="SMART" id="SM00220">
    <property type="entry name" value="S_TKc"/>
    <property type="match status" value="1"/>
</dbReference>
<dbReference type="InterPro" id="IPR011009">
    <property type="entry name" value="Kinase-like_dom_sf"/>
</dbReference>
<keyword evidence="22" id="KW-1185">Reference proteome</keyword>
<evidence type="ECO:0000256" key="15">
    <source>
        <dbReference type="ARBA" id="ARBA00023136"/>
    </source>
</evidence>
<dbReference type="GO" id="GO:0005524">
    <property type="term" value="F:ATP binding"/>
    <property type="evidence" value="ECO:0007669"/>
    <property type="project" value="UniProtKB-KW"/>
</dbReference>
<dbReference type="SUPFAM" id="SSF56112">
    <property type="entry name" value="Protein kinase-like (PK-like)"/>
    <property type="match status" value="1"/>
</dbReference>
<feature type="compositionally biased region" description="Polar residues" evidence="19">
    <location>
        <begin position="413"/>
        <end position="425"/>
    </location>
</feature>
<dbReference type="FunFam" id="3.30.200.20:FF:000077">
    <property type="entry name" value="Putative Serine/threonine-protein kinase/endoribonuclease IRE1"/>
    <property type="match status" value="1"/>
</dbReference>
<dbReference type="GO" id="GO:0004674">
    <property type="term" value="F:protein serine/threonine kinase activity"/>
    <property type="evidence" value="ECO:0007669"/>
    <property type="project" value="UniProtKB-KW"/>
</dbReference>
<comment type="subcellular location">
    <subcellularLocation>
        <location evidence="2">Membrane</location>
        <topology evidence="2">Single-pass membrane protein</topology>
    </subcellularLocation>
</comment>
<organism evidence="21 22">
    <name type="scientific">Phascolomyces articulosus</name>
    <dbReference type="NCBI Taxonomy" id="60185"/>
    <lineage>
        <taxon>Eukaryota</taxon>
        <taxon>Fungi</taxon>
        <taxon>Fungi incertae sedis</taxon>
        <taxon>Mucoromycota</taxon>
        <taxon>Mucoromycotina</taxon>
        <taxon>Mucoromycetes</taxon>
        <taxon>Mucorales</taxon>
        <taxon>Lichtheimiaceae</taxon>
        <taxon>Phascolomyces</taxon>
    </lineage>
</organism>
<dbReference type="GO" id="GO:1990604">
    <property type="term" value="C:IRE1-TRAF2-ASK1 complex"/>
    <property type="evidence" value="ECO:0007669"/>
    <property type="project" value="TreeGrafter"/>
</dbReference>
<evidence type="ECO:0000256" key="12">
    <source>
        <dbReference type="ARBA" id="ARBA00022840"/>
    </source>
</evidence>
<evidence type="ECO:0000256" key="11">
    <source>
        <dbReference type="ARBA" id="ARBA00022801"/>
    </source>
</evidence>
<proteinExistence type="predicted"/>
<comment type="cofactor">
    <cofactor evidence="1">
        <name>Mg(2+)</name>
        <dbReference type="ChEBI" id="CHEBI:18420"/>
    </cofactor>
</comment>
<protein>
    <recommendedName>
        <fullName evidence="3">non-specific serine/threonine protein kinase</fullName>
        <ecNumber evidence="3">2.7.11.1</ecNumber>
    </recommendedName>
</protein>
<evidence type="ECO:0000256" key="10">
    <source>
        <dbReference type="ARBA" id="ARBA00022777"/>
    </source>
</evidence>
<evidence type="ECO:0000256" key="8">
    <source>
        <dbReference type="ARBA" id="ARBA00022729"/>
    </source>
</evidence>
<feature type="domain" description="Protein kinase" evidence="20">
    <location>
        <begin position="506"/>
        <end position="791"/>
    </location>
</feature>
<reference evidence="21" key="2">
    <citation type="submission" date="2023-02" db="EMBL/GenBank/DDBJ databases">
        <authorList>
            <consortium name="DOE Joint Genome Institute"/>
            <person name="Mondo S.J."/>
            <person name="Chang Y."/>
            <person name="Wang Y."/>
            <person name="Ahrendt S."/>
            <person name="Andreopoulos W."/>
            <person name="Barry K."/>
            <person name="Beard J."/>
            <person name="Benny G.L."/>
            <person name="Blankenship S."/>
            <person name="Bonito G."/>
            <person name="Cuomo C."/>
            <person name="Desiro A."/>
            <person name="Gervers K.A."/>
            <person name="Hundley H."/>
            <person name="Kuo A."/>
            <person name="LaButti K."/>
            <person name="Lang B.F."/>
            <person name="Lipzen A."/>
            <person name="O'Donnell K."/>
            <person name="Pangilinan J."/>
            <person name="Reynolds N."/>
            <person name="Sandor L."/>
            <person name="Smith M.W."/>
            <person name="Tsang A."/>
            <person name="Grigoriev I.V."/>
            <person name="Stajich J.E."/>
            <person name="Spatafora J.W."/>
        </authorList>
    </citation>
    <scope>NUCLEOTIDE SEQUENCE</scope>
    <source>
        <strain evidence="21">RSA 2281</strain>
    </source>
</reference>
<keyword evidence="5" id="KW-0808">Transferase</keyword>
<dbReference type="Gene3D" id="3.30.200.20">
    <property type="entry name" value="Phosphorylase Kinase, domain 1"/>
    <property type="match status" value="1"/>
</dbReference>
<dbReference type="PROSITE" id="PS50011">
    <property type="entry name" value="PROTEIN_KINASE_DOM"/>
    <property type="match status" value="1"/>
</dbReference>
<dbReference type="EMBL" id="JAIXMP010000004">
    <property type="protein sequence ID" value="KAI9274717.1"/>
    <property type="molecule type" value="Genomic_DNA"/>
</dbReference>
<keyword evidence="7" id="KW-0479">Metal-binding</keyword>
<feature type="region of interest" description="Disordered" evidence="19">
    <location>
        <begin position="1"/>
        <end position="30"/>
    </location>
</feature>
<evidence type="ECO:0000256" key="4">
    <source>
        <dbReference type="ARBA" id="ARBA00022527"/>
    </source>
</evidence>
<keyword evidence="11" id="KW-0378">Hydrolase</keyword>
<dbReference type="InterPro" id="IPR000719">
    <property type="entry name" value="Prot_kinase_dom"/>
</dbReference>
<dbReference type="GO" id="GO:0036498">
    <property type="term" value="P:IRE1-mediated unfolded protein response"/>
    <property type="evidence" value="ECO:0007669"/>
    <property type="project" value="TreeGrafter"/>
</dbReference>
<feature type="region of interest" description="Disordered" evidence="19">
    <location>
        <begin position="407"/>
        <end position="450"/>
    </location>
</feature>
<evidence type="ECO:0000256" key="7">
    <source>
        <dbReference type="ARBA" id="ARBA00022723"/>
    </source>
</evidence>
<keyword evidence="6" id="KW-0812">Transmembrane</keyword>
<evidence type="ECO:0000313" key="22">
    <source>
        <dbReference type="Proteomes" id="UP001209540"/>
    </source>
</evidence>
<comment type="catalytic activity">
    <reaction evidence="18">
        <text>L-seryl-[protein] + ATP = O-phospho-L-seryl-[protein] + ADP + H(+)</text>
        <dbReference type="Rhea" id="RHEA:17989"/>
        <dbReference type="Rhea" id="RHEA-COMP:9863"/>
        <dbReference type="Rhea" id="RHEA-COMP:11604"/>
        <dbReference type="ChEBI" id="CHEBI:15378"/>
        <dbReference type="ChEBI" id="CHEBI:29999"/>
        <dbReference type="ChEBI" id="CHEBI:30616"/>
        <dbReference type="ChEBI" id="CHEBI:83421"/>
        <dbReference type="ChEBI" id="CHEBI:456216"/>
        <dbReference type="EC" id="2.7.11.1"/>
    </reaction>
    <physiologicalReaction direction="left-to-right" evidence="18">
        <dbReference type="Rhea" id="RHEA:17990"/>
    </physiologicalReaction>
</comment>
<dbReference type="PROSITE" id="PS00108">
    <property type="entry name" value="PROTEIN_KINASE_ST"/>
    <property type="match status" value="1"/>
</dbReference>
<dbReference type="SMART" id="SM00564">
    <property type="entry name" value="PQQ"/>
    <property type="match status" value="1"/>
</dbReference>
<keyword evidence="13" id="KW-0460">Magnesium</keyword>
<dbReference type="EC" id="2.7.11.1" evidence="3"/>
<dbReference type="Gene3D" id="1.10.510.10">
    <property type="entry name" value="Transferase(Phosphotransferase) domain 1"/>
    <property type="match status" value="1"/>
</dbReference>
<keyword evidence="8" id="KW-0732">Signal</keyword>
<keyword evidence="15" id="KW-0472">Membrane</keyword>
<evidence type="ECO:0000256" key="19">
    <source>
        <dbReference type="SAM" id="MobiDB-lite"/>
    </source>
</evidence>
<dbReference type="InterPro" id="IPR018391">
    <property type="entry name" value="PQQ_b-propeller_rpt"/>
</dbReference>
<evidence type="ECO:0000256" key="3">
    <source>
        <dbReference type="ARBA" id="ARBA00012513"/>
    </source>
</evidence>
<evidence type="ECO:0000256" key="6">
    <source>
        <dbReference type="ARBA" id="ARBA00022692"/>
    </source>
</evidence>
<accession>A0AAD5PIR7</accession>
<dbReference type="InterPro" id="IPR008271">
    <property type="entry name" value="Ser/Thr_kinase_AS"/>
</dbReference>
<dbReference type="GO" id="GO:0051082">
    <property type="term" value="F:unfolded protein binding"/>
    <property type="evidence" value="ECO:0007669"/>
    <property type="project" value="TreeGrafter"/>
</dbReference>
<dbReference type="GO" id="GO:0046872">
    <property type="term" value="F:metal ion binding"/>
    <property type="evidence" value="ECO:0007669"/>
    <property type="project" value="UniProtKB-KW"/>
</dbReference>
<keyword evidence="4" id="KW-0723">Serine/threonine-protein kinase</keyword>
<dbReference type="AlphaFoldDB" id="A0AAD5PIR7"/>
<dbReference type="Proteomes" id="UP001209540">
    <property type="component" value="Unassembled WGS sequence"/>
</dbReference>
<dbReference type="PANTHER" id="PTHR13954">
    <property type="entry name" value="IRE1-RELATED"/>
    <property type="match status" value="1"/>
</dbReference>
<dbReference type="PANTHER" id="PTHR13954:SF6">
    <property type="entry name" value="NON-SPECIFIC SERINE_THREONINE PROTEIN KINASE"/>
    <property type="match status" value="1"/>
</dbReference>
<evidence type="ECO:0000256" key="1">
    <source>
        <dbReference type="ARBA" id="ARBA00001946"/>
    </source>
</evidence>
<keyword evidence="14" id="KW-1133">Transmembrane helix</keyword>
<evidence type="ECO:0000256" key="16">
    <source>
        <dbReference type="ARBA" id="ARBA00023180"/>
    </source>
</evidence>
<keyword evidence="12" id="KW-0067">ATP-binding</keyword>
<evidence type="ECO:0000313" key="21">
    <source>
        <dbReference type="EMBL" id="KAI9274717.1"/>
    </source>
</evidence>
<evidence type="ECO:0000256" key="17">
    <source>
        <dbReference type="ARBA" id="ARBA00048659"/>
    </source>
</evidence>
<dbReference type="GO" id="GO:0004521">
    <property type="term" value="F:RNA endonuclease activity"/>
    <property type="evidence" value="ECO:0007669"/>
    <property type="project" value="InterPro"/>
</dbReference>
<evidence type="ECO:0000256" key="2">
    <source>
        <dbReference type="ARBA" id="ARBA00004167"/>
    </source>
</evidence>
<dbReference type="InterPro" id="IPR045133">
    <property type="entry name" value="IRE1/2-like"/>
</dbReference>
<reference evidence="21" key="1">
    <citation type="journal article" date="2022" name="IScience">
        <title>Evolution of zygomycete secretomes and the origins of terrestrial fungal ecologies.</title>
        <authorList>
            <person name="Chang Y."/>
            <person name="Wang Y."/>
            <person name="Mondo S."/>
            <person name="Ahrendt S."/>
            <person name="Andreopoulos W."/>
            <person name="Barry K."/>
            <person name="Beard J."/>
            <person name="Benny G.L."/>
            <person name="Blankenship S."/>
            <person name="Bonito G."/>
            <person name="Cuomo C."/>
            <person name="Desiro A."/>
            <person name="Gervers K.A."/>
            <person name="Hundley H."/>
            <person name="Kuo A."/>
            <person name="LaButti K."/>
            <person name="Lang B.F."/>
            <person name="Lipzen A."/>
            <person name="O'Donnell K."/>
            <person name="Pangilinan J."/>
            <person name="Reynolds N."/>
            <person name="Sandor L."/>
            <person name="Smith M.E."/>
            <person name="Tsang A."/>
            <person name="Grigoriev I.V."/>
            <person name="Stajich J.E."/>
            <person name="Spatafora J.W."/>
        </authorList>
    </citation>
    <scope>NUCLEOTIDE SEQUENCE</scope>
    <source>
        <strain evidence="21">RSA 2281</strain>
    </source>
</reference>
<feature type="region of interest" description="Disordered" evidence="19">
    <location>
        <begin position="455"/>
        <end position="474"/>
    </location>
</feature>
<name>A0AAD5PIR7_9FUNG</name>
<sequence>MDQLNENDVLLRQQQHEEQEEEEGSHGEQPAKEMHFIVEPQNGGILYVYSDGTMEKLPFTIRELVYQSPIRTRNGTTYVGSKTTVMLAINPRSGEILQRLELDQKQDAFYIATQKKLPPHTIYLGRDEYQVAIFDNENQRRWKIEYNEYVPNKLDMDVPATNPASDLYIAPDANGGISAIDVSKVVSVFDVYMRRDNTIALSRQTPPRSLYKGMVGELLGLMQRQNEPLSVYVGLHKGSLYALGMDNYPMAQISSIAPIVTGRKPDDNTRLLLDSGSDSTFENGRRRYEFSNDDVCRADDDRLVCKIGKIPLLMRGPISPHDSSLNTVRELPPSDTVQSNQPTTTYEEMMRDQGIGRFWKTFVLLLATAIYFRRHQLLRLCDRYVLPHFIEIKKRYYDPQVIKFDTRRPLPSTRKSSSTTNTPRNQLGKKPLAVTTTTSTSASTHSKPQQKLLTAIPITSPPPSPSVTSLPPSRGAAALITRGSSGLGVKGVDLKNFQQTKSQVLKLSDTVLGYGSHGTVVYKGEFDGRAVAVKRLLMDFYDVAFQEVKLLQESDDHPNVIRYFYKEESDRFLHIALELCYGSLHDFMDRSLAVPEMKLFDQMDPGDILKQIMNGIQHLHSLKIVHRDIKPQNILLASNKHPKDKGMRILLSDFGLCKKLEGEQSSFHYTTISPAGTAGWRAPELLAGALAEASDSNASSSGIGLAAATSAGGSTTSSSSKATRAIDIFSAGCVFYYVLSGGDHPFGDRFSRESNILKSDHSLTKLESMGEDGVEAMDLIEHMISNEPRSR</sequence>
<keyword evidence="16" id="KW-0325">Glycoprotein</keyword>
<dbReference type="Pfam" id="PF00069">
    <property type="entry name" value="Pkinase"/>
    <property type="match status" value="1"/>
</dbReference>
<keyword evidence="10 21" id="KW-0418">Kinase</keyword>
<comment type="catalytic activity">
    <reaction evidence="17">
        <text>L-threonyl-[protein] + ATP = O-phospho-L-threonyl-[protein] + ADP + H(+)</text>
        <dbReference type="Rhea" id="RHEA:46608"/>
        <dbReference type="Rhea" id="RHEA-COMP:11060"/>
        <dbReference type="Rhea" id="RHEA-COMP:11605"/>
        <dbReference type="ChEBI" id="CHEBI:15378"/>
        <dbReference type="ChEBI" id="CHEBI:30013"/>
        <dbReference type="ChEBI" id="CHEBI:30616"/>
        <dbReference type="ChEBI" id="CHEBI:61977"/>
        <dbReference type="ChEBI" id="CHEBI:456216"/>
        <dbReference type="EC" id="2.7.11.1"/>
    </reaction>
    <physiologicalReaction direction="left-to-right" evidence="17">
        <dbReference type="Rhea" id="RHEA:46609"/>
    </physiologicalReaction>
</comment>
<dbReference type="FunFam" id="1.10.510.10:FF:000572">
    <property type="entry name" value="Serine/threonine-protein kinase/endoribonuclease IRE1"/>
    <property type="match status" value="1"/>
</dbReference>
<evidence type="ECO:0000256" key="13">
    <source>
        <dbReference type="ARBA" id="ARBA00022842"/>
    </source>
</evidence>
<evidence type="ECO:0000256" key="14">
    <source>
        <dbReference type="ARBA" id="ARBA00022989"/>
    </source>
</evidence>
<comment type="caution">
    <text evidence="21">The sequence shown here is derived from an EMBL/GenBank/DDBJ whole genome shotgun (WGS) entry which is preliminary data.</text>
</comment>
<dbReference type="GO" id="GO:0016787">
    <property type="term" value="F:hydrolase activity"/>
    <property type="evidence" value="ECO:0007669"/>
    <property type="project" value="UniProtKB-KW"/>
</dbReference>
<evidence type="ECO:0000256" key="9">
    <source>
        <dbReference type="ARBA" id="ARBA00022741"/>
    </source>
</evidence>
<dbReference type="GO" id="GO:0070059">
    <property type="term" value="P:intrinsic apoptotic signaling pathway in response to endoplasmic reticulum stress"/>
    <property type="evidence" value="ECO:0007669"/>
    <property type="project" value="TreeGrafter"/>
</dbReference>
<keyword evidence="9" id="KW-0547">Nucleotide-binding</keyword>